<dbReference type="SUPFAM" id="SSF81606">
    <property type="entry name" value="PP2C-like"/>
    <property type="match status" value="1"/>
</dbReference>
<proteinExistence type="predicted"/>
<organism evidence="2">
    <name type="scientific">Candidatus Thiothrix putei</name>
    <dbReference type="NCBI Taxonomy" id="3080811"/>
    <lineage>
        <taxon>Bacteria</taxon>
        <taxon>Pseudomonadati</taxon>
        <taxon>Pseudomonadota</taxon>
        <taxon>Gammaproteobacteria</taxon>
        <taxon>Thiotrichales</taxon>
        <taxon>Thiotrichaceae</taxon>
        <taxon>Thiothrix</taxon>
    </lineage>
</organism>
<name>A0AA95HHL6_9GAMM</name>
<keyword evidence="2" id="KW-0378">Hydrolase</keyword>
<dbReference type="Proteomes" id="UP001301326">
    <property type="component" value="Chromosome"/>
</dbReference>
<feature type="domain" description="PPM-type phosphatase" evidence="1">
    <location>
        <begin position="12"/>
        <end position="229"/>
    </location>
</feature>
<reference evidence="2" key="2">
    <citation type="submission" date="2023-04" db="EMBL/GenBank/DDBJ databases">
        <authorList>
            <person name="Beletskiy A.V."/>
            <person name="Mardanov A.V."/>
            <person name="Ravin N.V."/>
        </authorList>
    </citation>
    <scope>NUCLEOTIDE SEQUENCE</scope>
    <source>
        <strain evidence="2">GKL-02</strain>
    </source>
</reference>
<evidence type="ECO:0000259" key="1">
    <source>
        <dbReference type="Pfam" id="PF13672"/>
    </source>
</evidence>
<dbReference type="InterPro" id="IPR001932">
    <property type="entry name" value="PPM-type_phosphatase-like_dom"/>
</dbReference>
<dbReference type="KEGG" id="tput:QJT81_01870"/>
<dbReference type="GO" id="GO:0004722">
    <property type="term" value="F:protein serine/threonine phosphatase activity"/>
    <property type="evidence" value="ECO:0007669"/>
    <property type="project" value="UniProtKB-EC"/>
</dbReference>
<dbReference type="InterPro" id="IPR036457">
    <property type="entry name" value="PPM-type-like_dom_sf"/>
</dbReference>
<dbReference type="EC" id="3.1.3.16" evidence="2"/>
<evidence type="ECO:0000313" key="2">
    <source>
        <dbReference type="EMBL" id="WGZ94766.1"/>
    </source>
</evidence>
<dbReference type="Pfam" id="PF13672">
    <property type="entry name" value="PP2C_2"/>
    <property type="match status" value="1"/>
</dbReference>
<accession>A0AA95HHL6</accession>
<reference evidence="2" key="1">
    <citation type="journal article" date="2023" name="Int. J. Mol. Sci.">
        <title>Metagenomics Revealed a New Genus 'Candidatus Thiocaldithrix dubininis' gen. nov., sp. nov. and a New Species 'Candidatus Thiothrix putei' sp. nov. in the Family Thiotrichaceae, Some Members of Which Have Traits of Both Na+- and H+-Motive Energetics.</title>
        <authorList>
            <person name="Ravin N.V."/>
            <person name="Muntyan M.S."/>
            <person name="Smolyakov D.D."/>
            <person name="Rudenko T.S."/>
            <person name="Beletsky A.V."/>
            <person name="Mardanov A.V."/>
            <person name="Grabovich M.Y."/>
        </authorList>
    </citation>
    <scope>NUCLEOTIDE SEQUENCE</scope>
    <source>
        <strain evidence="2">GKL-02</strain>
    </source>
</reference>
<dbReference type="Gene3D" id="3.60.40.10">
    <property type="entry name" value="PPM-type phosphatase domain"/>
    <property type="match status" value="1"/>
</dbReference>
<dbReference type="EMBL" id="CP124756">
    <property type="protein sequence ID" value="WGZ94766.1"/>
    <property type="molecule type" value="Genomic_DNA"/>
</dbReference>
<gene>
    <name evidence="2" type="ORF">QJT81_01870</name>
</gene>
<sequence>MTWQIMGASVQGTSHVRSGLPCQDAFAYQVNGQGVWLAVADGLGSAPRAEQGAKLAVTNVLAALQSGHHAHHTVAPSWEHQLAAAFKHTRECLQQEADAENVPLREYGTTLLVVVMERDCFATAHIGDGTIVALLADGSLLTASTPQRGEYANETTPLTADHALDSLCISVHHPVQVQAVALLTDGLQNLSLNLASGIPYAPFFTPLFDAITRQPFDAPAMSAQLADFLASERVCSKTDDDKTLLMAGRVSVTGE</sequence>
<protein>
    <submittedName>
        <fullName evidence="2">PP2C family serine/threonine-protein phosphatase</fullName>
        <ecNumber evidence="2">3.1.3.16</ecNumber>
    </submittedName>
</protein>
<dbReference type="AlphaFoldDB" id="A0AA95HHL6"/>